<protein>
    <submittedName>
        <fullName evidence="1">Uncharacterized protein</fullName>
    </submittedName>
</protein>
<organism evidence="1 2">
    <name type="scientific">Pyropia yezoensis</name>
    <name type="common">Susabi-nori</name>
    <name type="synonym">Porphyra yezoensis</name>
    <dbReference type="NCBI Taxonomy" id="2788"/>
    <lineage>
        <taxon>Eukaryota</taxon>
        <taxon>Rhodophyta</taxon>
        <taxon>Bangiophyceae</taxon>
        <taxon>Bangiales</taxon>
        <taxon>Bangiaceae</taxon>
        <taxon>Pyropia</taxon>
    </lineage>
</organism>
<accession>A0ACC3BXL9</accession>
<proteinExistence type="predicted"/>
<evidence type="ECO:0000313" key="1">
    <source>
        <dbReference type="EMBL" id="KAK1862598.1"/>
    </source>
</evidence>
<name>A0ACC3BXL9_PYRYE</name>
<dbReference type="EMBL" id="CM020618">
    <property type="protein sequence ID" value="KAK1862598.1"/>
    <property type="molecule type" value="Genomic_DNA"/>
</dbReference>
<sequence>MLCTPAPLRERGTSFPFCWWLLENSLPAGASSYHHRSLAGNPAGGPVVDHPHCARGLSVSLFVLNSCFLSPSTSAVGAMRFPGQSHRLPLTGWGSYPRECGALPPAPPPARRRGARPLPPPMHLPTALAVALLASLTVSAPVEVAAAAAHPPAPSAHRDWPWAVNATAPLYARGVALAGAFRHRRPGPSAASAATPGGGGGQWWRPLRNRSAVAPPAGAARDGGGSRGSSFGGGGGGSSGDGGGGSSGVVDRVGRGDAAASTDGPVRRPPASGGEGGGTAPHDQLTPGVRASASPAGGGIAQTLAPVAPAAAATKAPMSASPSGSHAPPHGRPNTHPVYDAGEPLPPLPTGLVGAAARAATDWARPLARPPPPPRPPPLRSSSAGVATASAACPPQPLAGVRRTPVTRPSRAATGQRRVVADHRRRAERQRRQQRRRRLHASGAPPHFGACGIEGGHASLPARPPRPPRPEVVVTARHCGYACEEVLLRVAGVCGPPPPGRGGTEEEEDVVFLWAEGDGREVAVLGRRPRRCTEVRVFLQCVPKLCFASESSHFLAAPAVLLPSYAVLVRRRRRVRPVLPGDAAFRRPRAASAASPVPTASDGRRERWCVADTEAAPFAHGLGAAA</sequence>
<comment type="caution">
    <text evidence="1">The sequence shown here is derived from an EMBL/GenBank/DDBJ whole genome shotgun (WGS) entry which is preliminary data.</text>
</comment>
<gene>
    <name evidence="1" type="ORF">I4F81_005166</name>
</gene>
<reference evidence="1" key="1">
    <citation type="submission" date="2019-11" db="EMBL/GenBank/DDBJ databases">
        <title>Nori genome reveals adaptations in red seaweeds to the harsh intertidal environment.</title>
        <authorList>
            <person name="Wang D."/>
            <person name="Mao Y."/>
        </authorList>
    </citation>
    <scope>NUCLEOTIDE SEQUENCE</scope>
    <source>
        <tissue evidence="1">Gametophyte</tissue>
    </source>
</reference>
<evidence type="ECO:0000313" key="2">
    <source>
        <dbReference type="Proteomes" id="UP000798662"/>
    </source>
</evidence>
<dbReference type="Proteomes" id="UP000798662">
    <property type="component" value="Chromosome 1"/>
</dbReference>
<keyword evidence="2" id="KW-1185">Reference proteome</keyword>